<dbReference type="GO" id="GO:0046872">
    <property type="term" value="F:metal ion binding"/>
    <property type="evidence" value="ECO:0007669"/>
    <property type="project" value="UniProtKB-KW"/>
</dbReference>
<keyword evidence="9" id="KW-1185">Reference proteome</keyword>
<dbReference type="GO" id="GO:0005634">
    <property type="term" value="C:nucleus"/>
    <property type="evidence" value="ECO:0007669"/>
    <property type="project" value="UniProtKB-SubCell"/>
</dbReference>
<gene>
    <name evidence="10" type="primary">LOC109021457</name>
</gene>
<comment type="subcellular location">
    <subcellularLocation>
        <location evidence="2">Nucleus</location>
    </subcellularLocation>
</comment>
<dbReference type="OrthoDB" id="1681765at2759"/>
<dbReference type="InterPro" id="IPR045249">
    <property type="entry name" value="HARBI1-like"/>
</dbReference>
<dbReference type="PANTHER" id="PTHR22930:SF228">
    <property type="entry name" value="PROTEIN ALP1-LIKE"/>
    <property type="match status" value="1"/>
</dbReference>
<keyword evidence="5" id="KW-0479">Metal-binding</keyword>
<dbReference type="Proteomes" id="UP000235220">
    <property type="component" value="Chromosome 5"/>
</dbReference>
<dbReference type="Gramene" id="Jr05_12540_p1">
    <property type="protein sequence ID" value="cds.Jr05_12540_p1"/>
    <property type="gene ID" value="Jr05_12540"/>
</dbReference>
<dbReference type="InterPro" id="IPR027806">
    <property type="entry name" value="HARBI1_dom"/>
</dbReference>
<evidence type="ECO:0000256" key="4">
    <source>
        <dbReference type="ARBA" id="ARBA00022722"/>
    </source>
</evidence>
<comment type="similarity">
    <text evidence="3">Belongs to the HARBI1 family.</text>
</comment>
<dbReference type="Pfam" id="PF13359">
    <property type="entry name" value="DDE_Tnp_4"/>
    <property type="match status" value="1"/>
</dbReference>
<comment type="cofactor">
    <cofactor evidence="1">
        <name>a divalent metal cation</name>
        <dbReference type="ChEBI" id="CHEBI:60240"/>
    </cofactor>
</comment>
<dbReference type="AlphaFoldDB" id="A0A2I4HTZ3"/>
<evidence type="ECO:0000256" key="3">
    <source>
        <dbReference type="ARBA" id="ARBA00006958"/>
    </source>
</evidence>
<evidence type="ECO:0000313" key="10">
    <source>
        <dbReference type="RefSeq" id="XP_018859619.2"/>
    </source>
</evidence>
<feature type="compositionally biased region" description="Polar residues" evidence="8">
    <location>
        <begin position="39"/>
        <end position="51"/>
    </location>
</feature>
<sequence>METNSSSKEAPSMETNSEMEDTSSSTSQRSEANSGICPSHSSGDESATQEGQRIVGDRFQYSSETINRHVKTVMRALHQLERTVIRRTKTDGVHPYITKNPHNYPWFEKCLGAMDNTMIDAAAPSRLSNAYRNHRGRIAQNVLCLCDFNMKFTYVYTGWEGTAHDARVFLDALSRRYYYLVDFAFPCIEKFMPPYPRERYHQSDRYSGRQFRGYKDYFNFCHSSLHNIIERTFELLKNRFQILNAMPRYRPTRQGMLVTACCTLHNLIRTVTPNDEFIQAALALQFSEENTTGNSEVVDMSHESAEAMASQRDAIAILCGKVGLENERVEVYFKTVYGFVIFR</sequence>
<evidence type="ECO:0000256" key="2">
    <source>
        <dbReference type="ARBA" id="ARBA00004123"/>
    </source>
</evidence>
<evidence type="ECO:0000313" key="9">
    <source>
        <dbReference type="Proteomes" id="UP000235220"/>
    </source>
</evidence>
<evidence type="ECO:0000256" key="8">
    <source>
        <dbReference type="SAM" id="MobiDB-lite"/>
    </source>
</evidence>
<evidence type="ECO:0000256" key="7">
    <source>
        <dbReference type="ARBA" id="ARBA00023242"/>
    </source>
</evidence>
<keyword evidence="7" id="KW-0539">Nucleus</keyword>
<keyword evidence="4" id="KW-0540">Nuclease</keyword>
<evidence type="ECO:0000256" key="1">
    <source>
        <dbReference type="ARBA" id="ARBA00001968"/>
    </source>
</evidence>
<dbReference type="KEGG" id="jre:109021457"/>
<dbReference type="PANTHER" id="PTHR22930">
    <property type="match status" value="1"/>
</dbReference>
<keyword evidence="6" id="KW-0378">Hydrolase</keyword>
<dbReference type="GO" id="GO:0016787">
    <property type="term" value="F:hydrolase activity"/>
    <property type="evidence" value="ECO:0007669"/>
    <property type="project" value="UniProtKB-KW"/>
</dbReference>
<dbReference type="RefSeq" id="XP_018859619.2">
    <property type="nucleotide sequence ID" value="XM_019004074.2"/>
</dbReference>
<dbReference type="GO" id="GO:0004518">
    <property type="term" value="F:nuclease activity"/>
    <property type="evidence" value="ECO:0007669"/>
    <property type="project" value="UniProtKB-KW"/>
</dbReference>
<dbReference type="GeneID" id="109021457"/>
<organism evidence="9 10">
    <name type="scientific">Juglans regia</name>
    <name type="common">English walnut</name>
    <dbReference type="NCBI Taxonomy" id="51240"/>
    <lineage>
        <taxon>Eukaryota</taxon>
        <taxon>Viridiplantae</taxon>
        <taxon>Streptophyta</taxon>
        <taxon>Embryophyta</taxon>
        <taxon>Tracheophyta</taxon>
        <taxon>Spermatophyta</taxon>
        <taxon>Magnoliopsida</taxon>
        <taxon>eudicotyledons</taxon>
        <taxon>Gunneridae</taxon>
        <taxon>Pentapetalae</taxon>
        <taxon>rosids</taxon>
        <taxon>fabids</taxon>
        <taxon>Fagales</taxon>
        <taxon>Juglandaceae</taxon>
        <taxon>Juglans</taxon>
    </lineage>
</organism>
<feature type="compositionally biased region" description="Polar residues" evidence="8">
    <location>
        <begin position="1"/>
        <end position="33"/>
    </location>
</feature>
<name>A0A2I4HTZ3_JUGRE</name>
<feature type="region of interest" description="Disordered" evidence="8">
    <location>
        <begin position="1"/>
        <end position="52"/>
    </location>
</feature>
<evidence type="ECO:0000256" key="6">
    <source>
        <dbReference type="ARBA" id="ARBA00022801"/>
    </source>
</evidence>
<accession>A0A2I4HTZ3</accession>
<proteinExistence type="inferred from homology"/>
<protein>
    <submittedName>
        <fullName evidence="10">Uncharacterized protein LOC109021457</fullName>
    </submittedName>
</protein>
<reference evidence="10" key="1">
    <citation type="submission" date="2025-08" db="UniProtKB">
        <authorList>
            <consortium name="RefSeq"/>
        </authorList>
    </citation>
    <scope>IDENTIFICATION</scope>
    <source>
        <tissue evidence="10">Leaves</tissue>
    </source>
</reference>
<evidence type="ECO:0000256" key="5">
    <source>
        <dbReference type="ARBA" id="ARBA00022723"/>
    </source>
</evidence>